<dbReference type="InterPro" id="IPR011009">
    <property type="entry name" value="Kinase-like_dom_sf"/>
</dbReference>
<dbReference type="FunFam" id="1.10.510.10:FF:000484">
    <property type="entry name" value="Serine/threonine-protein kinase greatwall, putative"/>
    <property type="match status" value="1"/>
</dbReference>
<dbReference type="Pfam" id="PF00069">
    <property type="entry name" value="Pkinase"/>
    <property type="match status" value="1"/>
</dbReference>
<evidence type="ECO:0000256" key="8">
    <source>
        <dbReference type="ARBA" id="ARBA00022840"/>
    </source>
</evidence>
<evidence type="ECO:0000256" key="9">
    <source>
        <dbReference type="ARBA" id="ARBA00033099"/>
    </source>
</evidence>
<dbReference type="InterPro" id="IPR000719">
    <property type="entry name" value="Prot_kinase_dom"/>
</dbReference>
<evidence type="ECO:0000256" key="7">
    <source>
        <dbReference type="ARBA" id="ARBA00022777"/>
    </source>
</evidence>
<dbReference type="GO" id="GO:0004674">
    <property type="term" value="F:protein serine/threonine kinase activity"/>
    <property type="evidence" value="ECO:0007669"/>
    <property type="project" value="UniProtKB-KW"/>
</dbReference>
<name>A0AAD9QVP1_ACRCE</name>
<evidence type="ECO:0000256" key="12">
    <source>
        <dbReference type="SAM" id="MobiDB-lite"/>
    </source>
</evidence>
<reference evidence="15" key="1">
    <citation type="journal article" date="2023" name="G3 (Bethesda)">
        <title>Whole genome assembly and annotation of the endangered Caribbean coral Acropora cervicornis.</title>
        <authorList>
            <person name="Selwyn J.D."/>
            <person name="Vollmer S.V."/>
        </authorList>
    </citation>
    <scope>NUCLEOTIDE SEQUENCE</scope>
    <source>
        <strain evidence="15">K2</strain>
    </source>
</reference>
<feature type="domain" description="AGC-kinase C-terminal" evidence="14">
    <location>
        <begin position="788"/>
        <end position="831"/>
    </location>
</feature>
<comment type="similarity">
    <text evidence="1">Belongs to the protein kinase superfamily. AGC Ser/Thr protein kinase family.</text>
</comment>
<dbReference type="FunFam" id="3.30.200.20:FF:000550">
    <property type="entry name" value="Serine/threonine-protein kinase greatwall"/>
    <property type="match status" value="1"/>
</dbReference>
<evidence type="ECO:0000313" key="15">
    <source>
        <dbReference type="EMBL" id="KAK2568256.1"/>
    </source>
</evidence>
<dbReference type="InterPro" id="IPR000961">
    <property type="entry name" value="AGC-kinase_C"/>
</dbReference>
<dbReference type="SUPFAM" id="SSF56112">
    <property type="entry name" value="Protein kinase-like (PK-like)"/>
    <property type="match status" value="2"/>
</dbReference>
<dbReference type="AlphaFoldDB" id="A0AAD9QVP1"/>
<dbReference type="PROSITE" id="PS00108">
    <property type="entry name" value="PROTEIN_KINASE_ST"/>
    <property type="match status" value="1"/>
</dbReference>
<evidence type="ECO:0000256" key="6">
    <source>
        <dbReference type="ARBA" id="ARBA00022741"/>
    </source>
</evidence>
<dbReference type="GO" id="GO:0035556">
    <property type="term" value="P:intracellular signal transduction"/>
    <property type="evidence" value="ECO:0007669"/>
    <property type="project" value="TreeGrafter"/>
</dbReference>
<comment type="caution">
    <text evidence="15">The sequence shown here is derived from an EMBL/GenBank/DDBJ whole genome shotgun (WGS) entry which is preliminary data.</text>
</comment>
<keyword evidence="4" id="KW-0723">Serine/threonine-protein kinase</keyword>
<protein>
    <recommendedName>
        <fullName evidence="3">Serine/threonine-protein kinase greatwall</fullName>
        <ecNumber evidence="2">2.7.11.1</ecNumber>
    </recommendedName>
    <alternativeName>
        <fullName evidence="9">Microtubule-associated serine/threonine-protein kinase-like</fullName>
    </alternativeName>
</protein>
<dbReference type="PANTHER" id="PTHR24356:SF1">
    <property type="entry name" value="SERINE_THREONINE-PROTEIN KINASE GREATWALL"/>
    <property type="match status" value="1"/>
</dbReference>
<evidence type="ECO:0000256" key="4">
    <source>
        <dbReference type="ARBA" id="ARBA00022527"/>
    </source>
</evidence>
<reference evidence="15" key="2">
    <citation type="journal article" date="2023" name="Science">
        <title>Genomic signatures of disease resistance in endangered staghorn corals.</title>
        <authorList>
            <person name="Vollmer S.V."/>
            <person name="Selwyn J.D."/>
            <person name="Despard B.A."/>
            <person name="Roesel C.L."/>
        </authorList>
    </citation>
    <scope>NUCLEOTIDE SEQUENCE</scope>
    <source>
        <strain evidence="15">K2</strain>
    </source>
</reference>
<feature type="region of interest" description="Disordered" evidence="12">
    <location>
        <begin position="247"/>
        <end position="266"/>
    </location>
</feature>
<keyword evidence="7 15" id="KW-0418">Kinase</keyword>
<organism evidence="15 16">
    <name type="scientific">Acropora cervicornis</name>
    <name type="common">Staghorn coral</name>
    <dbReference type="NCBI Taxonomy" id="6130"/>
    <lineage>
        <taxon>Eukaryota</taxon>
        <taxon>Metazoa</taxon>
        <taxon>Cnidaria</taxon>
        <taxon>Anthozoa</taxon>
        <taxon>Hexacorallia</taxon>
        <taxon>Scleractinia</taxon>
        <taxon>Astrocoeniina</taxon>
        <taxon>Acroporidae</taxon>
        <taxon>Acropora</taxon>
    </lineage>
</organism>
<evidence type="ECO:0000256" key="3">
    <source>
        <dbReference type="ARBA" id="ARBA00022148"/>
    </source>
</evidence>
<keyword evidence="6" id="KW-0547">Nucleotide-binding</keyword>
<feature type="region of interest" description="Disordered" evidence="12">
    <location>
        <begin position="279"/>
        <end position="316"/>
    </location>
</feature>
<evidence type="ECO:0000256" key="11">
    <source>
        <dbReference type="ARBA" id="ARBA00048679"/>
    </source>
</evidence>
<evidence type="ECO:0000259" key="14">
    <source>
        <dbReference type="PROSITE" id="PS51285"/>
    </source>
</evidence>
<evidence type="ECO:0000256" key="1">
    <source>
        <dbReference type="ARBA" id="ARBA00009903"/>
    </source>
</evidence>
<evidence type="ECO:0000313" key="16">
    <source>
        <dbReference type="Proteomes" id="UP001249851"/>
    </source>
</evidence>
<feature type="domain" description="Protein kinase" evidence="13">
    <location>
        <begin position="23"/>
        <end position="319"/>
    </location>
</feature>
<dbReference type="InterPro" id="IPR008271">
    <property type="entry name" value="Ser/Thr_kinase_AS"/>
</dbReference>
<feature type="compositionally biased region" description="Basic and acidic residues" evidence="12">
    <location>
        <begin position="563"/>
        <end position="575"/>
    </location>
</feature>
<evidence type="ECO:0000256" key="5">
    <source>
        <dbReference type="ARBA" id="ARBA00022679"/>
    </source>
</evidence>
<evidence type="ECO:0000256" key="10">
    <source>
        <dbReference type="ARBA" id="ARBA00047899"/>
    </source>
</evidence>
<dbReference type="EMBL" id="JARQWQ010000012">
    <property type="protein sequence ID" value="KAK2568256.1"/>
    <property type="molecule type" value="Genomic_DNA"/>
</dbReference>
<feature type="region of interest" description="Disordered" evidence="12">
    <location>
        <begin position="362"/>
        <end position="418"/>
    </location>
</feature>
<gene>
    <name evidence="15" type="ORF">P5673_007256</name>
</gene>
<keyword evidence="16" id="KW-1185">Reference proteome</keyword>
<feature type="region of interest" description="Disordered" evidence="12">
    <location>
        <begin position="563"/>
        <end position="591"/>
    </location>
</feature>
<dbReference type="PROSITE" id="PS51285">
    <property type="entry name" value="AGC_KINASE_CTER"/>
    <property type="match status" value="1"/>
</dbReference>
<comment type="catalytic activity">
    <reaction evidence="11">
        <text>L-seryl-[protein] + ATP = O-phospho-L-seryl-[protein] + ADP + H(+)</text>
        <dbReference type="Rhea" id="RHEA:17989"/>
        <dbReference type="Rhea" id="RHEA-COMP:9863"/>
        <dbReference type="Rhea" id="RHEA-COMP:11604"/>
        <dbReference type="ChEBI" id="CHEBI:15378"/>
        <dbReference type="ChEBI" id="CHEBI:29999"/>
        <dbReference type="ChEBI" id="CHEBI:30616"/>
        <dbReference type="ChEBI" id="CHEBI:83421"/>
        <dbReference type="ChEBI" id="CHEBI:456216"/>
        <dbReference type="EC" id="2.7.11.1"/>
    </reaction>
</comment>
<keyword evidence="8" id="KW-0067">ATP-binding</keyword>
<dbReference type="PROSITE" id="PS50011">
    <property type="entry name" value="PROTEIN_KINASE_DOM"/>
    <property type="match status" value="1"/>
</dbReference>
<dbReference type="EC" id="2.7.11.1" evidence="2"/>
<feature type="compositionally biased region" description="Polar residues" evidence="12">
    <location>
        <begin position="363"/>
        <end position="376"/>
    </location>
</feature>
<evidence type="ECO:0000259" key="13">
    <source>
        <dbReference type="PROSITE" id="PS50011"/>
    </source>
</evidence>
<dbReference type="SMART" id="SM00220">
    <property type="entry name" value="S_TKc"/>
    <property type="match status" value="1"/>
</dbReference>
<evidence type="ECO:0000256" key="2">
    <source>
        <dbReference type="ARBA" id="ARBA00012513"/>
    </source>
</evidence>
<dbReference type="InterPro" id="IPR050236">
    <property type="entry name" value="Ser_Thr_kinase_AGC"/>
</dbReference>
<sequence>MGEPSSEGRKSRHMHKPTCIDDFDVIKPISRGAFGQVFLARRRDKDQQFYAVKVVKKNDVVNKNMIEQVIAERDALAISKSPFIVNLFYSFQSKDKIFLVMEYLIGGDCKSLLHNLGYFDEDMTRIYIAQVVLALEYLHNHGIIHRDIKPDNLLISDEGKIKLTDFGLSRLTMERKPSFIDVMGTPSVLNKSEKAGSSFFRTPGQVMSLTSNFTFSLSAAKPINRSRLNNSCLGLQQHVNTTPISRDSQTLSCATPGGTPKGLGTKKRTQFCSKVSQRTFNVSDPPETPLVSTQKNVRNRSPEEENALPECKRARHSGLTSEIDALSLKLLSTDAGAPREPLREISTCTPQRPVEKRTIALSFHSQSNAPVASSPFSPDKSPMEYESPVLNQEKPTSPDREFLTPPNPSDCPSLTLRFDSPRARTGTIMEYLKGKEQSIPANRGNGCKPEGAVSNAPSLTRRLMNQEIPFTSGYVSETTSEDESDIERESPAGIVKSGTRVFNSPVLKNEKLHTSGSSGFNETSPHNLIGAHVAPVFRGVSEIISTPIKPIVPDEVMKTASENRGRLSFSERRESGVALLPPSPKVGATTGSRDRCYTIEFEDQQNVNDVDFGHEASDGNCSDHEVLFTRPRNNSIAFQDVQDNAEQLEKGPSKMAQEFRMDVNSPVGTTESPMEVTFKSRASSKGTPVHMDVSQQWHHISAPLMRTPFRTPKSCRRGKWCSPPKNRILGTPDYLAPEILLGHDHKLLWPEEEEALSENAVGAVESILTIHAEHRPGALEIQRLPFFSSLDWSSLHNHPPPFVPRPDDITDTTYFDARNTIQNLRMSSFSH</sequence>
<accession>A0AAD9QVP1</accession>
<dbReference type="GO" id="GO:0005524">
    <property type="term" value="F:ATP binding"/>
    <property type="evidence" value="ECO:0007669"/>
    <property type="project" value="UniProtKB-KW"/>
</dbReference>
<dbReference type="Proteomes" id="UP001249851">
    <property type="component" value="Unassembled WGS sequence"/>
</dbReference>
<dbReference type="GO" id="GO:0005634">
    <property type="term" value="C:nucleus"/>
    <property type="evidence" value="ECO:0007669"/>
    <property type="project" value="TreeGrafter"/>
</dbReference>
<comment type="catalytic activity">
    <reaction evidence="10">
        <text>L-threonyl-[protein] + ATP = O-phospho-L-threonyl-[protein] + ADP + H(+)</text>
        <dbReference type="Rhea" id="RHEA:46608"/>
        <dbReference type="Rhea" id="RHEA-COMP:11060"/>
        <dbReference type="Rhea" id="RHEA-COMP:11605"/>
        <dbReference type="ChEBI" id="CHEBI:15378"/>
        <dbReference type="ChEBI" id="CHEBI:30013"/>
        <dbReference type="ChEBI" id="CHEBI:30616"/>
        <dbReference type="ChEBI" id="CHEBI:61977"/>
        <dbReference type="ChEBI" id="CHEBI:456216"/>
        <dbReference type="EC" id="2.7.11.1"/>
    </reaction>
</comment>
<dbReference type="Gene3D" id="3.30.200.20">
    <property type="entry name" value="Phosphorylase Kinase, domain 1"/>
    <property type="match status" value="2"/>
</dbReference>
<proteinExistence type="inferred from homology"/>
<keyword evidence="5" id="KW-0808">Transferase</keyword>
<dbReference type="Gene3D" id="1.10.510.10">
    <property type="entry name" value="Transferase(Phosphotransferase) domain 1"/>
    <property type="match status" value="2"/>
</dbReference>
<dbReference type="PANTHER" id="PTHR24356">
    <property type="entry name" value="SERINE/THREONINE-PROTEIN KINASE"/>
    <property type="match status" value="1"/>
</dbReference>